<dbReference type="InterPro" id="IPR036097">
    <property type="entry name" value="HisK_dim/P_sf"/>
</dbReference>
<dbReference type="CDD" id="cd00130">
    <property type="entry name" value="PAS"/>
    <property type="match status" value="2"/>
</dbReference>
<dbReference type="InterPro" id="IPR013655">
    <property type="entry name" value="PAS_fold_3"/>
</dbReference>
<dbReference type="PROSITE" id="PS50109">
    <property type="entry name" value="HIS_KIN"/>
    <property type="match status" value="1"/>
</dbReference>
<dbReference type="InterPro" id="IPR003661">
    <property type="entry name" value="HisK_dim/P_dom"/>
</dbReference>
<dbReference type="eggNOG" id="COG2202">
    <property type="taxonomic scope" value="Bacteria"/>
</dbReference>
<evidence type="ECO:0000256" key="3">
    <source>
        <dbReference type="ARBA" id="ARBA00022553"/>
    </source>
</evidence>
<evidence type="ECO:0000256" key="5">
    <source>
        <dbReference type="ARBA" id="ARBA00022777"/>
    </source>
</evidence>
<dbReference type="InterPro" id="IPR003594">
    <property type="entry name" value="HATPase_dom"/>
</dbReference>
<evidence type="ECO:0000259" key="7">
    <source>
        <dbReference type="PROSITE" id="PS50109"/>
    </source>
</evidence>
<dbReference type="Proteomes" id="UP000023541">
    <property type="component" value="Unassembled WGS sequence"/>
</dbReference>
<dbReference type="CDD" id="cd00082">
    <property type="entry name" value="HisKA"/>
    <property type="match status" value="1"/>
</dbReference>
<feature type="domain" description="PAS" evidence="8">
    <location>
        <begin position="132"/>
        <end position="189"/>
    </location>
</feature>
<dbReference type="Pfam" id="PF13426">
    <property type="entry name" value="PAS_9"/>
    <property type="match status" value="1"/>
</dbReference>
<dbReference type="Pfam" id="PF00512">
    <property type="entry name" value="HisKA"/>
    <property type="match status" value="1"/>
</dbReference>
<dbReference type="SMART" id="SM00388">
    <property type="entry name" value="HisKA"/>
    <property type="match status" value="1"/>
</dbReference>
<dbReference type="EMBL" id="AQRA01000011">
    <property type="protein sequence ID" value="EZH71818.1"/>
    <property type="molecule type" value="Genomic_DNA"/>
</dbReference>
<dbReference type="eggNOG" id="COG4251">
    <property type="taxonomic scope" value="Bacteria"/>
</dbReference>
<evidence type="ECO:0000259" key="8">
    <source>
        <dbReference type="PROSITE" id="PS50112"/>
    </source>
</evidence>
<sequence>MKTSSVYIKKNVLNNDLITIVNDNGYFVESNPQWSVLLGYGKKELLNIPYLTLIHYEDRSKAKQVIENRMQAPNSEPFTVRLISKMGDIIWLESIITRIGYKEGFLLIAKDITQRKTEKSSIEADLIALKLKNRQLEDLFNLSQDLITISNPEGYFTKLNPQWSKTMGYTETELMDKPYLAFVHPDDQQNTVAEAAKQFDGTTIFNFRNRYLTKTGEIVWLDWNATALDHTGEVFGIARDITKAIRQEQKIEATLQELIAKNKQLEDYAYITSHNLRSPVANIFMLTKFLEESALTEEQMNYTDMIKNSAEVLNKTMKDLINVVQINESTDMTIQNISLEETCIEVKRQLSAKIMETQAKIITDFKVEEISYSIAYLRSIFLNLISNSLKYCSSERKPVIHISSEKINNRIRLIFSDNGLGIDLKKYGDKVFGFRKTFHKNASAKGLGLFIIKSQIEALKGTIAIDSELGKGTKFTINIVL</sequence>
<dbReference type="SUPFAM" id="SSF55874">
    <property type="entry name" value="ATPase domain of HSP90 chaperone/DNA topoisomerase II/histidine kinase"/>
    <property type="match status" value="1"/>
</dbReference>
<dbReference type="PRINTS" id="PR00344">
    <property type="entry name" value="BCTRLSENSOR"/>
</dbReference>
<dbReference type="PANTHER" id="PTHR43304">
    <property type="entry name" value="PHYTOCHROME-LIKE PROTEIN CPH1"/>
    <property type="match status" value="1"/>
</dbReference>
<dbReference type="InterPro" id="IPR005467">
    <property type="entry name" value="His_kinase_dom"/>
</dbReference>
<dbReference type="SMART" id="SM00091">
    <property type="entry name" value="PAS"/>
    <property type="match status" value="2"/>
</dbReference>
<dbReference type="EC" id="2.7.13.3" evidence="2"/>
<comment type="catalytic activity">
    <reaction evidence="1">
        <text>ATP + protein L-histidine = ADP + protein N-phospho-L-histidine.</text>
        <dbReference type="EC" id="2.7.13.3"/>
    </reaction>
</comment>
<dbReference type="PROSITE" id="PS50112">
    <property type="entry name" value="PAS"/>
    <property type="match status" value="2"/>
</dbReference>
<evidence type="ECO:0000256" key="6">
    <source>
        <dbReference type="SAM" id="Coils"/>
    </source>
</evidence>
<keyword evidence="10" id="KW-1185">Reference proteome</keyword>
<keyword evidence="6" id="KW-0175">Coiled coil</keyword>
<keyword evidence="5" id="KW-0418">Kinase</keyword>
<protein>
    <recommendedName>
        <fullName evidence="2">histidine kinase</fullName>
        <ecNumber evidence="2">2.7.13.3</ecNumber>
    </recommendedName>
</protein>
<dbReference type="PANTHER" id="PTHR43304:SF1">
    <property type="entry name" value="PAC DOMAIN-CONTAINING PROTEIN"/>
    <property type="match status" value="1"/>
</dbReference>
<dbReference type="Pfam" id="PF02518">
    <property type="entry name" value="HATPase_c"/>
    <property type="match status" value="1"/>
</dbReference>
<dbReference type="Gene3D" id="3.30.450.20">
    <property type="entry name" value="PAS domain"/>
    <property type="match status" value="2"/>
</dbReference>
<feature type="coiled-coil region" evidence="6">
    <location>
        <begin position="241"/>
        <end position="268"/>
    </location>
</feature>
<evidence type="ECO:0000256" key="1">
    <source>
        <dbReference type="ARBA" id="ARBA00000085"/>
    </source>
</evidence>
<dbReference type="Gene3D" id="1.10.287.130">
    <property type="match status" value="1"/>
</dbReference>
<dbReference type="Pfam" id="PF08447">
    <property type="entry name" value="PAS_3"/>
    <property type="match status" value="1"/>
</dbReference>
<dbReference type="GO" id="GO:0000155">
    <property type="term" value="F:phosphorelay sensor kinase activity"/>
    <property type="evidence" value="ECO:0007669"/>
    <property type="project" value="InterPro"/>
</dbReference>
<dbReference type="SMART" id="SM00086">
    <property type="entry name" value="PAC"/>
    <property type="match status" value="2"/>
</dbReference>
<gene>
    <name evidence="9" type="ORF">ATO12_05420</name>
</gene>
<dbReference type="AlphaFoldDB" id="A0A023BQ36"/>
<evidence type="ECO:0000313" key="10">
    <source>
        <dbReference type="Proteomes" id="UP000023541"/>
    </source>
</evidence>
<comment type="caution">
    <text evidence="9">The sequence shown here is derived from an EMBL/GenBank/DDBJ whole genome shotgun (WGS) entry which is preliminary data.</text>
</comment>
<reference evidence="9 10" key="1">
    <citation type="submission" date="2014-04" db="EMBL/GenBank/DDBJ databases">
        <title>Aquimarina sp. 22II-S11-z7 Genome Sequencing.</title>
        <authorList>
            <person name="Lai Q."/>
        </authorList>
    </citation>
    <scope>NUCLEOTIDE SEQUENCE [LARGE SCALE GENOMIC DNA]</scope>
    <source>
        <strain evidence="9 10">22II-S11-z7</strain>
    </source>
</reference>
<dbReference type="Gene3D" id="3.30.565.10">
    <property type="entry name" value="Histidine kinase-like ATPase, C-terminal domain"/>
    <property type="match status" value="1"/>
</dbReference>
<dbReference type="InterPro" id="IPR001610">
    <property type="entry name" value="PAC"/>
</dbReference>
<dbReference type="SUPFAM" id="SSF47384">
    <property type="entry name" value="Homodimeric domain of signal transducing histidine kinase"/>
    <property type="match status" value="1"/>
</dbReference>
<dbReference type="InterPro" id="IPR036890">
    <property type="entry name" value="HATPase_C_sf"/>
</dbReference>
<dbReference type="SMART" id="SM00387">
    <property type="entry name" value="HATPase_c"/>
    <property type="match status" value="1"/>
</dbReference>
<dbReference type="SUPFAM" id="SSF55785">
    <property type="entry name" value="PYP-like sensor domain (PAS domain)"/>
    <property type="match status" value="2"/>
</dbReference>
<accession>A0A023BQ36</accession>
<dbReference type="NCBIfam" id="TIGR00229">
    <property type="entry name" value="sensory_box"/>
    <property type="match status" value="2"/>
</dbReference>
<feature type="domain" description="PAS" evidence="8">
    <location>
        <begin position="18"/>
        <end position="73"/>
    </location>
</feature>
<keyword evidence="4" id="KW-0808">Transferase</keyword>
<evidence type="ECO:0000256" key="2">
    <source>
        <dbReference type="ARBA" id="ARBA00012438"/>
    </source>
</evidence>
<name>A0A023BQ36_9FLAO</name>
<dbReference type="InterPro" id="IPR052162">
    <property type="entry name" value="Sensor_kinase/Photoreceptor"/>
</dbReference>
<dbReference type="InterPro" id="IPR035965">
    <property type="entry name" value="PAS-like_dom_sf"/>
</dbReference>
<dbReference type="STRING" id="1317122.ATO12_05420"/>
<evidence type="ECO:0000256" key="4">
    <source>
        <dbReference type="ARBA" id="ARBA00022679"/>
    </source>
</evidence>
<feature type="domain" description="Histidine kinase" evidence="7">
    <location>
        <begin position="271"/>
        <end position="481"/>
    </location>
</feature>
<keyword evidence="3" id="KW-0597">Phosphoprotein</keyword>
<dbReference type="InterPro" id="IPR000014">
    <property type="entry name" value="PAS"/>
</dbReference>
<proteinExistence type="predicted"/>
<dbReference type="InterPro" id="IPR004358">
    <property type="entry name" value="Sig_transdc_His_kin-like_C"/>
</dbReference>
<evidence type="ECO:0000313" key="9">
    <source>
        <dbReference type="EMBL" id="EZH71818.1"/>
    </source>
</evidence>
<organism evidence="9 10">
    <name type="scientific">Aquimarina atlantica</name>
    <dbReference type="NCBI Taxonomy" id="1317122"/>
    <lineage>
        <taxon>Bacteria</taxon>
        <taxon>Pseudomonadati</taxon>
        <taxon>Bacteroidota</taxon>
        <taxon>Flavobacteriia</taxon>
        <taxon>Flavobacteriales</taxon>
        <taxon>Flavobacteriaceae</taxon>
        <taxon>Aquimarina</taxon>
    </lineage>
</organism>